<keyword evidence="2" id="KW-1185">Reference proteome</keyword>
<sequence>MCVFCFFLTRYIIYVFLSTLNLSFRGNKGKGEGSNYYNSSFQYGFNLLS</sequence>
<gene>
    <name evidence="1" type="ORF">MENTE1834_LOCUS5710</name>
</gene>
<protein>
    <submittedName>
        <fullName evidence="1">Uncharacterized protein</fullName>
    </submittedName>
</protein>
<organism evidence="1 2">
    <name type="scientific">Meloidogyne enterolobii</name>
    <name type="common">Root-knot nematode worm</name>
    <name type="synonym">Meloidogyne mayaguensis</name>
    <dbReference type="NCBI Taxonomy" id="390850"/>
    <lineage>
        <taxon>Eukaryota</taxon>
        <taxon>Metazoa</taxon>
        <taxon>Ecdysozoa</taxon>
        <taxon>Nematoda</taxon>
        <taxon>Chromadorea</taxon>
        <taxon>Rhabditida</taxon>
        <taxon>Tylenchina</taxon>
        <taxon>Tylenchomorpha</taxon>
        <taxon>Tylenchoidea</taxon>
        <taxon>Meloidogynidae</taxon>
        <taxon>Meloidogyninae</taxon>
        <taxon>Meloidogyne</taxon>
    </lineage>
</organism>
<dbReference type="EMBL" id="CAVMJV010000004">
    <property type="protein sequence ID" value="CAK5025167.1"/>
    <property type="molecule type" value="Genomic_DNA"/>
</dbReference>
<accession>A0ACB0Y028</accession>
<evidence type="ECO:0000313" key="1">
    <source>
        <dbReference type="EMBL" id="CAK5025167.1"/>
    </source>
</evidence>
<reference evidence="1" key="1">
    <citation type="submission" date="2023-11" db="EMBL/GenBank/DDBJ databases">
        <authorList>
            <person name="Poullet M."/>
        </authorList>
    </citation>
    <scope>NUCLEOTIDE SEQUENCE</scope>
    <source>
        <strain evidence="1">E1834</strain>
    </source>
</reference>
<comment type="caution">
    <text evidence="1">The sequence shown here is derived from an EMBL/GenBank/DDBJ whole genome shotgun (WGS) entry which is preliminary data.</text>
</comment>
<evidence type="ECO:0000313" key="2">
    <source>
        <dbReference type="Proteomes" id="UP001497535"/>
    </source>
</evidence>
<name>A0ACB0Y028_MELEN</name>
<dbReference type="Proteomes" id="UP001497535">
    <property type="component" value="Unassembled WGS sequence"/>
</dbReference>
<proteinExistence type="predicted"/>